<evidence type="ECO:0000256" key="7">
    <source>
        <dbReference type="ARBA" id="ARBA00080155"/>
    </source>
</evidence>
<dbReference type="SUPFAM" id="SSF53901">
    <property type="entry name" value="Thiolase-like"/>
    <property type="match status" value="2"/>
</dbReference>
<sequence>MAKDVVIVAAARTAVGSFNGSLASLPAHQLGAIAIKAALERAKVEAAEVNEVILGQVLAAGQGQNPARQAAIAAGIPKEATAWGLNQLCGSGLRTVAIGMQQILTGDADIIVAGGQESMSMAPHVAHLRNGTKMGSLEMADSMLRDGLMDAFHGYHMGNTAENVAKQWQLTRAAQDEFAVASQNKAEAAQKAGRFKDEIVPVVIKDRKGDKIVDQDEYIRAGATLDALGKLRPAFDKEGTVTAGNASGINDGAAALVLMSAEEAARRGLTPLARIVSWATAGVDPAIMGTGPIPASRKALQKSGWTVDDLDLVEANEAFAAQACAVNKDMGWNPDIVNVNGGAIAIGHPIGASGARVLVTLLHEMQKRDAKKGLATLCIGGGMGVALTVER</sequence>
<dbReference type="PANTHER" id="PTHR18919">
    <property type="entry name" value="ACETYL-COA C-ACYLTRANSFERASE"/>
    <property type="match status" value="1"/>
</dbReference>
<dbReference type="GO" id="GO:0042619">
    <property type="term" value="P:poly-hydroxybutyrate biosynthetic process"/>
    <property type="evidence" value="ECO:0007669"/>
    <property type="project" value="UniProtKB-KW"/>
</dbReference>
<dbReference type="InterPro" id="IPR020615">
    <property type="entry name" value="Thiolase_acyl_enz_int_AS"/>
</dbReference>
<dbReference type="InterPro" id="IPR020617">
    <property type="entry name" value="Thiolase_C"/>
</dbReference>
<dbReference type="InterPro" id="IPR016039">
    <property type="entry name" value="Thiolase-like"/>
</dbReference>
<dbReference type="Pfam" id="PF02803">
    <property type="entry name" value="Thiolase_C"/>
    <property type="match status" value="1"/>
</dbReference>
<feature type="domain" description="Thiolase C-terminal" evidence="11">
    <location>
        <begin position="269"/>
        <end position="391"/>
    </location>
</feature>
<dbReference type="PROSITE" id="PS00098">
    <property type="entry name" value="THIOLASE_1"/>
    <property type="match status" value="1"/>
</dbReference>
<evidence type="ECO:0000256" key="6">
    <source>
        <dbReference type="ARBA" id="ARBA00037924"/>
    </source>
</evidence>
<keyword evidence="4" id="KW-0583">PHB biosynthesis</keyword>
<evidence type="ECO:0000256" key="4">
    <source>
        <dbReference type="ARBA" id="ARBA00022752"/>
    </source>
</evidence>
<comment type="caution">
    <text evidence="12">The sequence shown here is derived from an EMBL/GenBank/DDBJ whole genome shotgun (WGS) entry which is preliminary data.</text>
</comment>
<dbReference type="PIRSF" id="PIRSF000429">
    <property type="entry name" value="Ac-CoA_Ac_transf"/>
    <property type="match status" value="1"/>
</dbReference>
<dbReference type="PROSITE" id="PS00737">
    <property type="entry name" value="THIOLASE_2"/>
    <property type="match status" value="1"/>
</dbReference>
<dbReference type="AlphaFoldDB" id="A0A947DB96"/>
<dbReference type="Proteomes" id="UP000766595">
    <property type="component" value="Unassembled WGS sequence"/>
</dbReference>
<dbReference type="Pfam" id="PF00108">
    <property type="entry name" value="Thiolase_N"/>
    <property type="match status" value="1"/>
</dbReference>
<comment type="pathway">
    <text evidence="6">Metabolic intermediate biosynthesis; (R)-mevalonate biosynthesis; (R)-mevalonate from acetyl-CoA: step 1/3.</text>
</comment>
<feature type="active site" description="Proton acceptor" evidence="8">
    <location>
        <position position="378"/>
    </location>
</feature>
<dbReference type="InterPro" id="IPR020613">
    <property type="entry name" value="Thiolase_CS"/>
</dbReference>
<evidence type="ECO:0000259" key="11">
    <source>
        <dbReference type="Pfam" id="PF02803"/>
    </source>
</evidence>
<dbReference type="GO" id="GO:0003988">
    <property type="term" value="F:acetyl-CoA C-acyltransferase activity"/>
    <property type="evidence" value="ECO:0007669"/>
    <property type="project" value="UniProtKB-ARBA"/>
</dbReference>
<evidence type="ECO:0000256" key="2">
    <source>
        <dbReference type="ARBA" id="ARBA00010982"/>
    </source>
</evidence>
<evidence type="ECO:0000256" key="8">
    <source>
        <dbReference type="PIRSR" id="PIRSR000429-1"/>
    </source>
</evidence>
<evidence type="ECO:0000256" key="9">
    <source>
        <dbReference type="RuleBase" id="RU003557"/>
    </source>
</evidence>
<proteinExistence type="inferred from homology"/>
<dbReference type="InterPro" id="IPR002155">
    <property type="entry name" value="Thiolase"/>
</dbReference>
<dbReference type="PROSITE" id="PS00099">
    <property type="entry name" value="THIOLASE_3"/>
    <property type="match status" value="1"/>
</dbReference>
<dbReference type="InterPro" id="IPR020616">
    <property type="entry name" value="Thiolase_N"/>
</dbReference>
<keyword evidence="13" id="KW-1185">Reference proteome</keyword>
<evidence type="ECO:0000259" key="10">
    <source>
        <dbReference type="Pfam" id="PF00108"/>
    </source>
</evidence>
<dbReference type="CDD" id="cd00751">
    <property type="entry name" value="thiolase"/>
    <property type="match status" value="1"/>
</dbReference>
<dbReference type="FunFam" id="3.40.47.10:FF:000010">
    <property type="entry name" value="Acetyl-CoA acetyltransferase (Thiolase)"/>
    <property type="match status" value="1"/>
</dbReference>
<reference evidence="12 13" key="1">
    <citation type="submission" date="2021-06" db="EMBL/GenBank/DDBJ databases">
        <authorList>
            <person name="Grouzdev D.S."/>
            <person name="Koziaeva V."/>
        </authorList>
    </citation>
    <scope>NUCLEOTIDE SEQUENCE [LARGE SCALE GENOMIC DNA]</scope>
    <source>
        <strain evidence="12 13">22</strain>
    </source>
</reference>
<dbReference type="EMBL" id="JAHHZF010000008">
    <property type="protein sequence ID" value="MBT9291044.1"/>
    <property type="molecule type" value="Genomic_DNA"/>
</dbReference>
<comment type="pathway">
    <text evidence="1">Biopolymer metabolism; poly-(R)-3-hydroxybutanoate biosynthesis.</text>
</comment>
<comment type="similarity">
    <text evidence="2 9">Belongs to the thiolase-like superfamily. Thiolase family.</text>
</comment>
<accession>A0A947DB96</accession>
<evidence type="ECO:0000256" key="3">
    <source>
        <dbReference type="ARBA" id="ARBA00022679"/>
    </source>
</evidence>
<dbReference type="Gene3D" id="3.40.47.10">
    <property type="match status" value="2"/>
</dbReference>
<keyword evidence="5 9" id="KW-0012">Acyltransferase</keyword>
<dbReference type="GO" id="GO:0044281">
    <property type="term" value="P:small molecule metabolic process"/>
    <property type="evidence" value="ECO:0007669"/>
    <property type="project" value="UniProtKB-ARBA"/>
</dbReference>
<keyword evidence="3 9" id="KW-0808">Transferase</keyword>
<evidence type="ECO:0000256" key="5">
    <source>
        <dbReference type="ARBA" id="ARBA00023315"/>
    </source>
</evidence>
<organism evidence="12 13">
    <name type="scientific">Prosthecodimorpha staleyi</name>
    <dbReference type="NCBI Taxonomy" id="2840188"/>
    <lineage>
        <taxon>Bacteria</taxon>
        <taxon>Pseudomonadati</taxon>
        <taxon>Pseudomonadota</taxon>
        <taxon>Alphaproteobacteria</taxon>
        <taxon>Hyphomicrobiales</taxon>
        <taxon>Ancalomicrobiaceae</taxon>
        <taxon>Prosthecodimorpha</taxon>
    </lineage>
</organism>
<evidence type="ECO:0000313" key="13">
    <source>
        <dbReference type="Proteomes" id="UP000766595"/>
    </source>
</evidence>
<feature type="active site" description="Acyl-thioester intermediate" evidence="8">
    <location>
        <position position="89"/>
    </location>
</feature>
<dbReference type="RefSeq" id="WP_261969623.1">
    <property type="nucleotide sequence ID" value="NZ_JAHHZF010000008.1"/>
</dbReference>
<name>A0A947DB96_9HYPH</name>
<evidence type="ECO:0000313" key="12">
    <source>
        <dbReference type="EMBL" id="MBT9291044.1"/>
    </source>
</evidence>
<feature type="domain" description="Thiolase N-terminal" evidence="10">
    <location>
        <begin position="5"/>
        <end position="261"/>
    </location>
</feature>
<evidence type="ECO:0000256" key="1">
    <source>
        <dbReference type="ARBA" id="ARBA00004683"/>
    </source>
</evidence>
<protein>
    <recommendedName>
        <fullName evidence="7">Beta-ketothiolase</fullName>
    </recommendedName>
</protein>
<dbReference type="PANTHER" id="PTHR18919:SF107">
    <property type="entry name" value="ACETYL-COA ACETYLTRANSFERASE, CYTOSOLIC"/>
    <property type="match status" value="1"/>
</dbReference>
<gene>
    <name evidence="12" type="ORF">KL771_16380</name>
</gene>
<dbReference type="InterPro" id="IPR020610">
    <property type="entry name" value="Thiolase_AS"/>
</dbReference>
<dbReference type="NCBIfam" id="TIGR01930">
    <property type="entry name" value="AcCoA-C-Actrans"/>
    <property type="match status" value="1"/>
</dbReference>
<feature type="active site" description="Proton acceptor" evidence="8">
    <location>
        <position position="348"/>
    </location>
</feature>